<feature type="compositionally biased region" description="Basic and acidic residues" evidence="1">
    <location>
        <begin position="47"/>
        <end position="75"/>
    </location>
</feature>
<evidence type="ECO:0000256" key="1">
    <source>
        <dbReference type="SAM" id="MobiDB-lite"/>
    </source>
</evidence>
<comment type="caution">
    <text evidence="2">The sequence shown here is derived from an EMBL/GenBank/DDBJ whole genome shotgun (WGS) entry which is preliminary data.</text>
</comment>
<accession>A0A016SY64</accession>
<protein>
    <submittedName>
        <fullName evidence="2">Uncharacterized protein</fullName>
    </submittedName>
</protein>
<feature type="region of interest" description="Disordered" evidence="1">
    <location>
        <begin position="31"/>
        <end position="75"/>
    </location>
</feature>
<proteinExistence type="predicted"/>
<dbReference type="AlphaFoldDB" id="A0A016SY64"/>
<gene>
    <name evidence="2" type="primary">Acey_s0160.g3336</name>
    <name evidence="2" type="ORF">Y032_0160g3336</name>
</gene>
<dbReference type="Proteomes" id="UP000024635">
    <property type="component" value="Unassembled WGS sequence"/>
</dbReference>
<evidence type="ECO:0000313" key="2">
    <source>
        <dbReference type="EMBL" id="EYB95400.1"/>
    </source>
</evidence>
<keyword evidence="3" id="KW-1185">Reference proteome</keyword>
<evidence type="ECO:0000313" key="3">
    <source>
        <dbReference type="Proteomes" id="UP000024635"/>
    </source>
</evidence>
<dbReference type="EMBL" id="JARK01001496">
    <property type="protein sequence ID" value="EYB95400.1"/>
    <property type="molecule type" value="Genomic_DNA"/>
</dbReference>
<reference evidence="3" key="1">
    <citation type="journal article" date="2015" name="Nat. Genet.">
        <title>The genome and transcriptome of the zoonotic hookworm Ancylostoma ceylanicum identify infection-specific gene families.</title>
        <authorList>
            <person name="Schwarz E.M."/>
            <person name="Hu Y."/>
            <person name="Antoshechkin I."/>
            <person name="Miller M.M."/>
            <person name="Sternberg P.W."/>
            <person name="Aroian R.V."/>
        </authorList>
    </citation>
    <scope>NUCLEOTIDE SEQUENCE</scope>
    <source>
        <strain evidence="3">HY135</strain>
    </source>
</reference>
<name>A0A016SY64_9BILA</name>
<organism evidence="2 3">
    <name type="scientific">Ancylostoma ceylanicum</name>
    <dbReference type="NCBI Taxonomy" id="53326"/>
    <lineage>
        <taxon>Eukaryota</taxon>
        <taxon>Metazoa</taxon>
        <taxon>Ecdysozoa</taxon>
        <taxon>Nematoda</taxon>
        <taxon>Chromadorea</taxon>
        <taxon>Rhabditida</taxon>
        <taxon>Rhabditina</taxon>
        <taxon>Rhabditomorpha</taxon>
        <taxon>Strongyloidea</taxon>
        <taxon>Ancylostomatidae</taxon>
        <taxon>Ancylostomatinae</taxon>
        <taxon>Ancylostoma</taxon>
    </lineage>
</organism>
<sequence>MNRPITARQRTVWCWFRETAILVPFAVFLDSSDNTSATSGHKKRRTSLSERETKEIPEEQEQAREIHGELAEGNL</sequence>